<keyword evidence="3" id="KW-1185">Reference proteome</keyword>
<organism evidence="2 3">
    <name type="scientific">Spizellomyces punctatus (strain DAOM BR117)</name>
    <dbReference type="NCBI Taxonomy" id="645134"/>
    <lineage>
        <taxon>Eukaryota</taxon>
        <taxon>Fungi</taxon>
        <taxon>Fungi incertae sedis</taxon>
        <taxon>Chytridiomycota</taxon>
        <taxon>Chytridiomycota incertae sedis</taxon>
        <taxon>Chytridiomycetes</taxon>
        <taxon>Spizellomycetales</taxon>
        <taxon>Spizellomycetaceae</taxon>
        <taxon>Spizellomyces</taxon>
    </lineage>
</organism>
<evidence type="ECO:0000313" key="3">
    <source>
        <dbReference type="Proteomes" id="UP000053201"/>
    </source>
</evidence>
<dbReference type="Proteomes" id="UP000053201">
    <property type="component" value="Unassembled WGS sequence"/>
</dbReference>
<evidence type="ECO:0000256" key="1">
    <source>
        <dbReference type="SAM" id="MobiDB-lite"/>
    </source>
</evidence>
<protein>
    <submittedName>
        <fullName evidence="2">Uncharacterized protein</fullName>
    </submittedName>
</protein>
<feature type="region of interest" description="Disordered" evidence="1">
    <location>
        <begin position="493"/>
        <end position="516"/>
    </location>
</feature>
<dbReference type="InParanoid" id="A0A0L0H4P9"/>
<proteinExistence type="predicted"/>
<dbReference type="eggNOG" id="ENOG502S58W">
    <property type="taxonomic scope" value="Eukaryota"/>
</dbReference>
<dbReference type="AlphaFoldDB" id="A0A0L0H4P9"/>
<dbReference type="Gene3D" id="1.20.5.1230">
    <property type="entry name" value="Apolipoprotein A-I"/>
    <property type="match status" value="1"/>
</dbReference>
<accession>A0A0L0H4P9</accession>
<dbReference type="GeneID" id="27691844"/>
<dbReference type="EMBL" id="KQ257473">
    <property type="protein sequence ID" value="KNC95949.1"/>
    <property type="molecule type" value="Genomic_DNA"/>
</dbReference>
<dbReference type="VEuPathDB" id="FungiDB:SPPG_08700"/>
<feature type="compositionally biased region" description="Polar residues" evidence="1">
    <location>
        <begin position="493"/>
        <end position="509"/>
    </location>
</feature>
<reference evidence="2 3" key="1">
    <citation type="submission" date="2009-08" db="EMBL/GenBank/DDBJ databases">
        <title>The Genome Sequence of Spizellomyces punctatus strain DAOM BR117.</title>
        <authorList>
            <consortium name="The Broad Institute Genome Sequencing Platform"/>
            <person name="Russ C."/>
            <person name="Cuomo C."/>
            <person name="Shea T."/>
            <person name="Young S.K."/>
            <person name="Zeng Q."/>
            <person name="Koehrsen M."/>
            <person name="Haas B."/>
            <person name="Borodovsky M."/>
            <person name="Guigo R."/>
            <person name="Alvarado L."/>
            <person name="Berlin A."/>
            <person name="Bochicchio J."/>
            <person name="Borenstein D."/>
            <person name="Chapman S."/>
            <person name="Chen Z."/>
            <person name="Engels R."/>
            <person name="Freedman E."/>
            <person name="Gellesch M."/>
            <person name="Goldberg J."/>
            <person name="Griggs A."/>
            <person name="Gujja S."/>
            <person name="Heiman D."/>
            <person name="Hepburn T."/>
            <person name="Howarth C."/>
            <person name="Jen D."/>
            <person name="Larson L."/>
            <person name="Lewis B."/>
            <person name="Mehta T."/>
            <person name="Park D."/>
            <person name="Pearson M."/>
            <person name="Roberts A."/>
            <person name="Saif S."/>
            <person name="Shenoy N."/>
            <person name="Sisk P."/>
            <person name="Stolte C."/>
            <person name="Sykes S."/>
            <person name="Thomson T."/>
            <person name="Walk T."/>
            <person name="White J."/>
            <person name="Yandava C."/>
            <person name="Burger G."/>
            <person name="Gray M.W."/>
            <person name="Holland P.W.H."/>
            <person name="King N."/>
            <person name="Lang F.B.F."/>
            <person name="Roger A.J."/>
            <person name="Ruiz-Trillo I."/>
            <person name="Lander E."/>
            <person name="Nusbaum C."/>
        </authorList>
    </citation>
    <scope>NUCLEOTIDE SEQUENCE [LARGE SCALE GENOMIC DNA]</scope>
    <source>
        <strain evidence="2 3">DAOM BR117</strain>
    </source>
</reference>
<evidence type="ECO:0000313" key="2">
    <source>
        <dbReference type="EMBL" id="KNC95949.1"/>
    </source>
</evidence>
<dbReference type="SUPFAM" id="SSF58113">
    <property type="entry name" value="Apolipoprotein A-I"/>
    <property type="match status" value="1"/>
</dbReference>
<dbReference type="STRING" id="645134.A0A0L0H4P9"/>
<dbReference type="PANTHER" id="PTHR40131:SF1">
    <property type="entry name" value="C1Q DOMAIN-CONTAINING PROTEIN"/>
    <property type="match status" value="1"/>
</dbReference>
<gene>
    <name evidence="2" type="ORF">SPPG_08700</name>
</gene>
<dbReference type="RefSeq" id="XP_016603989.1">
    <property type="nucleotide sequence ID" value="XM_016756854.1"/>
</dbReference>
<name>A0A0L0H4P9_SPIPD</name>
<sequence length="836" mass="94512">MNHDDNSSDSLDFFLEDDDIRLIEKIGINPCDTSIRTRSPLFGSINFDYDGNPSHTSTSRGTASSCRMEQVLSALEEQASAIQSLRKTLEGIKGPSSEVNWETFGGLGGIARRVQRLEGTIERLASSSGTPIEASLSSSNESELCPERRRGRSTSIEIIPATQVHMGDKVVTAEIPTTYIGGIPNADDLRTLIARTVEENVRPMIDDAIADLRREWNVRTVKESVRPMIDEAKDDLRHEWNVWTLQESLKPMIDDAKADLRREWNVRTVEQSIRPMIDEAKDDLRHEWNVWTLQESIKPMIDDAKADLRREWNVRAVEEDIKTMIDDAKADLRRQWNARTIQESIKPMIDHAKADLRREWNVRTVEQTIKPMIDEAKADLRRELIHSMPSLGGPIPQDSSIFGGKISAGATDEGAKRPAVIPTCGTGLVGDVGDVRRKLDKKVDTVVLEELMRHIPTRDEVKRLVQELVDARPATIGEQDIFPILLRLQRESTASGKDGSGQNQASKSSAQREDSDASREWKHLLDELLPDIRVCVSEMIADKEVTITHNLEMKIIKLQRELLEFIPIDRKNRKGEVQHLRKEVENKVRKDLKAWLEKRITHIREETVERIKKVTADVREDINNVTSARDSPDSAYYEPPYENVSNEDEGITPHSALDRLSRRLTREFDEKLFLLCSDLSTCKSLYAKQISQPFHRCAQWLWKSGCLKFGSAIPWNYETLNTDRDNFLWEKDQTSIRIGEPGLYEITFAFFTKAKPSVQLVVNGESVLSAINSPSYVVHHSSGFVVDGDGRIEPGTVTGISLLDFLALPPKSTLSVHYHGGKKGMLGHGFLGLRKL</sequence>
<dbReference type="PANTHER" id="PTHR40131">
    <property type="entry name" value="C1Q DOMAIN-CONTAINING PROTEIN"/>
    <property type="match status" value="1"/>
</dbReference>
<dbReference type="OrthoDB" id="65833at2759"/>
<feature type="region of interest" description="Disordered" evidence="1">
    <location>
        <begin position="127"/>
        <end position="150"/>
    </location>
</feature>